<gene>
    <name evidence="2" type="ORF">DXG03_005889</name>
</gene>
<feature type="region of interest" description="Disordered" evidence="1">
    <location>
        <begin position="119"/>
        <end position="151"/>
    </location>
</feature>
<protein>
    <submittedName>
        <fullName evidence="2">Uncharacterized protein</fullName>
    </submittedName>
</protein>
<sequence length="151" mass="16414">MTSFVLGSGISFEEEVREGGVVASAAAWREVDSRDTRIEPTLPGRPGRVKDTSGCENEKTTGTRTANNDSKESEALITSSKSIKYDTSHTADRHGTEQGNPALCEERPYMFVAKGEYEACGGEDNNDNRKDKGDGRVKNTDEDGRCCANKT</sequence>
<reference evidence="2" key="1">
    <citation type="submission" date="2020-07" db="EMBL/GenBank/DDBJ databases">
        <authorList>
            <person name="Nieuwenhuis M."/>
            <person name="Van De Peppel L.J.J."/>
        </authorList>
    </citation>
    <scope>NUCLEOTIDE SEQUENCE</scope>
    <source>
        <strain evidence="2">AP01</strain>
        <tissue evidence="2">Mycelium</tissue>
    </source>
</reference>
<reference evidence="2" key="2">
    <citation type="submission" date="2021-10" db="EMBL/GenBank/DDBJ databases">
        <title>Phylogenomics reveals ancestral predisposition of the termite-cultivated fungus Termitomyces towards a domesticated lifestyle.</title>
        <authorList>
            <person name="Auxier B."/>
            <person name="Grum-Grzhimaylo A."/>
            <person name="Cardenas M.E."/>
            <person name="Lodge J.D."/>
            <person name="Laessoe T."/>
            <person name="Pedersen O."/>
            <person name="Smith M.E."/>
            <person name="Kuyper T.W."/>
            <person name="Franco-Molano E.A."/>
            <person name="Baroni T.J."/>
            <person name="Aanen D.K."/>
        </authorList>
    </citation>
    <scope>NUCLEOTIDE SEQUENCE</scope>
    <source>
        <strain evidence="2">AP01</strain>
        <tissue evidence="2">Mycelium</tissue>
    </source>
</reference>
<dbReference type="Proteomes" id="UP000775547">
    <property type="component" value="Unassembled WGS sequence"/>
</dbReference>
<keyword evidence="3" id="KW-1185">Reference proteome</keyword>
<organism evidence="2 3">
    <name type="scientific">Asterophora parasitica</name>
    <dbReference type="NCBI Taxonomy" id="117018"/>
    <lineage>
        <taxon>Eukaryota</taxon>
        <taxon>Fungi</taxon>
        <taxon>Dikarya</taxon>
        <taxon>Basidiomycota</taxon>
        <taxon>Agaricomycotina</taxon>
        <taxon>Agaricomycetes</taxon>
        <taxon>Agaricomycetidae</taxon>
        <taxon>Agaricales</taxon>
        <taxon>Tricholomatineae</taxon>
        <taxon>Lyophyllaceae</taxon>
        <taxon>Asterophora</taxon>
    </lineage>
</organism>
<comment type="caution">
    <text evidence="2">The sequence shown here is derived from an EMBL/GenBank/DDBJ whole genome shotgun (WGS) entry which is preliminary data.</text>
</comment>
<feature type="region of interest" description="Disordered" evidence="1">
    <location>
        <begin position="32"/>
        <end position="104"/>
    </location>
</feature>
<proteinExistence type="predicted"/>
<feature type="compositionally biased region" description="Basic and acidic residues" evidence="1">
    <location>
        <begin position="83"/>
        <end position="96"/>
    </location>
</feature>
<evidence type="ECO:0000313" key="2">
    <source>
        <dbReference type="EMBL" id="KAG5641150.1"/>
    </source>
</evidence>
<dbReference type="EMBL" id="JABCKV010000377">
    <property type="protein sequence ID" value="KAG5641150.1"/>
    <property type="molecule type" value="Genomic_DNA"/>
</dbReference>
<dbReference type="AlphaFoldDB" id="A0A9P7G1I3"/>
<evidence type="ECO:0000313" key="3">
    <source>
        <dbReference type="Proteomes" id="UP000775547"/>
    </source>
</evidence>
<feature type="compositionally biased region" description="Basic and acidic residues" evidence="1">
    <location>
        <begin position="48"/>
        <end position="61"/>
    </location>
</feature>
<feature type="compositionally biased region" description="Basic and acidic residues" evidence="1">
    <location>
        <begin position="126"/>
        <end position="145"/>
    </location>
</feature>
<evidence type="ECO:0000256" key="1">
    <source>
        <dbReference type="SAM" id="MobiDB-lite"/>
    </source>
</evidence>
<name>A0A9P7G1I3_9AGAR</name>
<accession>A0A9P7G1I3</accession>